<sequence length="166" mass="18486">MEVSMTAATVGRRPADAAAFVEFVQDTTNDYRPEVVYQLYATDARLVMIADGAREESVGVQAIHAAWARSCALFEACRFKLSKRLVATTEDTIVNEWWGGPDGRRDGCGIEVWRFDAQAKVRTVHVYSFVKVRSARHPLQVLQLLIGSPGMVLAFGRAALRRRASR</sequence>
<comment type="caution">
    <text evidence="1">The sequence shown here is derived from an EMBL/GenBank/DDBJ whole genome shotgun (WGS) entry which is preliminary data.</text>
</comment>
<dbReference type="InterPro" id="IPR032710">
    <property type="entry name" value="NTF2-like_dom_sf"/>
</dbReference>
<dbReference type="SUPFAM" id="SSF54427">
    <property type="entry name" value="NTF2-like"/>
    <property type="match status" value="1"/>
</dbReference>
<evidence type="ECO:0000313" key="4">
    <source>
        <dbReference type="Proteomes" id="UP000192713"/>
    </source>
</evidence>
<dbReference type="EMBL" id="LFOE01000001">
    <property type="protein sequence ID" value="OBY33628.1"/>
    <property type="molecule type" value="Genomic_DNA"/>
</dbReference>
<dbReference type="STRING" id="354243.BST28_08330"/>
<keyword evidence="3" id="KW-1185">Reference proteome</keyword>
<reference evidence="2 4" key="2">
    <citation type="submission" date="2017-02" db="EMBL/GenBank/DDBJ databases">
        <title>The new phylogeny of genus Mycobacterium.</title>
        <authorList>
            <person name="Tortoli E."/>
            <person name="Trovato A."/>
            <person name="Cirillo D.M."/>
        </authorList>
    </citation>
    <scope>NUCLEOTIDE SEQUENCE [LARGE SCALE GENOMIC DNA]</scope>
    <source>
        <strain evidence="2 4">DSM 45093</strain>
    </source>
</reference>
<evidence type="ECO:0000313" key="3">
    <source>
        <dbReference type="Proteomes" id="UP000092668"/>
    </source>
</evidence>
<proteinExistence type="predicted"/>
<dbReference type="EMBL" id="MVHU01000009">
    <property type="protein sequence ID" value="ORA80759.1"/>
    <property type="molecule type" value="Genomic_DNA"/>
</dbReference>
<organism evidence="1 3">
    <name type="scientific">Mycolicibacter kumamotonensis</name>
    <dbReference type="NCBI Taxonomy" id="354243"/>
    <lineage>
        <taxon>Bacteria</taxon>
        <taxon>Bacillati</taxon>
        <taxon>Actinomycetota</taxon>
        <taxon>Actinomycetes</taxon>
        <taxon>Mycobacteriales</taxon>
        <taxon>Mycobacteriaceae</taxon>
        <taxon>Mycolicibacter</taxon>
    </lineage>
</organism>
<dbReference type="Proteomes" id="UP000192713">
    <property type="component" value="Unassembled WGS sequence"/>
</dbReference>
<accession>A0A1B8SLM5</accession>
<dbReference type="Proteomes" id="UP000092668">
    <property type="component" value="Unassembled WGS sequence"/>
</dbReference>
<reference evidence="1 3" key="1">
    <citation type="submission" date="2015-06" db="EMBL/GenBank/DDBJ databases">
        <title>Genome sequence of Mycobacterium kumamotonense strain Roo.</title>
        <authorList>
            <person name="Greninger A.L."/>
            <person name="Cunningham G."/>
            <person name="Miller S."/>
        </authorList>
    </citation>
    <scope>NUCLEOTIDE SEQUENCE [LARGE SCALE GENOMIC DNA]</scope>
    <source>
        <strain evidence="1 3">Roo</strain>
    </source>
</reference>
<dbReference type="AlphaFoldDB" id="A0A1B8SLM5"/>
<dbReference type="Gene3D" id="3.10.450.50">
    <property type="match status" value="1"/>
</dbReference>
<evidence type="ECO:0000313" key="2">
    <source>
        <dbReference type="EMBL" id="ORA80759.1"/>
    </source>
</evidence>
<evidence type="ECO:0008006" key="5">
    <source>
        <dbReference type="Google" id="ProtNLM"/>
    </source>
</evidence>
<dbReference type="PATRIC" id="fig|354243.3.peg.335"/>
<name>A0A1B8SLM5_9MYCO</name>
<evidence type="ECO:0000313" key="1">
    <source>
        <dbReference type="EMBL" id="OBY33628.1"/>
    </source>
</evidence>
<protein>
    <recommendedName>
        <fullName evidence="5">Nuclear transport factor 2 family protein</fullName>
    </recommendedName>
</protein>
<gene>
    <name evidence="1" type="ORF">ACT18_01565</name>
    <name evidence="2" type="ORF">BST28_08330</name>
</gene>